<protein>
    <submittedName>
        <fullName evidence="1">Uncharacterized protein</fullName>
    </submittedName>
</protein>
<reference evidence="1 2" key="1">
    <citation type="journal article" date="2021" name="Genome Biol.">
        <title>AFLAP: assembly-free linkage analysis pipeline using k-mers from genome sequencing data.</title>
        <authorList>
            <person name="Fletcher K."/>
            <person name="Zhang L."/>
            <person name="Gil J."/>
            <person name="Han R."/>
            <person name="Cavanaugh K."/>
            <person name="Michelmore R."/>
        </authorList>
    </citation>
    <scope>NUCLEOTIDE SEQUENCE [LARGE SCALE GENOMIC DNA]</scope>
    <source>
        <strain evidence="1 2">SF5</strain>
    </source>
</reference>
<dbReference type="KEGG" id="blac:94352784"/>
<evidence type="ECO:0000313" key="2">
    <source>
        <dbReference type="Proteomes" id="UP000294530"/>
    </source>
</evidence>
<comment type="caution">
    <text evidence="1">The sequence shown here is derived from an EMBL/GenBank/DDBJ whole genome shotgun (WGS) entry which is preliminary data.</text>
</comment>
<dbReference type="EMBL" id="SHOA02000014">
    <property type="protein sequence ID" value="TDH70498.1"/>
    <property type="molecule type" value="Genomic_DNA"/>
</dbReference>
<gene>
    <name evidence="1" type="ORF">CCR75_009067</name>
</gene>
<keyword evidence="2" id="KW-1185">Reference proteome</keyword>
<dbReference type="Proteomes" id="UP000294530">
    <property type="component" value="Unassembled WGS sequence"/>
</dbReference>
<proteinExistence type="predicted"/>
<evidence type="ECO:0000313" key="1">
    <source>
        <dbReference type="EMBL" id="TDH70498.1"/>
    </source>
</evidence>
<dbReference type="AlphaFoldDB" id="A0A976IFJ4"/>
<dbReference type="GeneID" id="94352784"/>
<name>A0A976IFJ4_BRELC</name>
<sequence>MKVVLSVSDVTTASCKISTSFQPMADSRTLQSNSVSTAWVVYYGCFADLVKNRYKTSFW</sequence>
<accession>A0A976IFJ4</accession>
<organism evidence="1 2">
    <name type="scientific">Bremia lactucae</name>
    <name type="common">Lettuce downy mildew</name>
    <dbReference type="NCBI Taxonomy" id="4779"/>
    <lineage>
        <taxon>Eukaryota</taxon>
        <taxon>Sar</taxon>
        <taxon>Stramenopiles</taxon>
        <taxon>Oomycota</taxon>
        <taxon>Peronosporomycetes</taxon>
        <taxon>Peronosporales</taxon>
        <taxon>Peronosporaceae</taxon>
        <taxon>Bremia</taxon>
    </lineage>
</organism>
<dbReference type="RefSeq" id="XP_067819997.1">
    <property type="nucleotide sequence ID" value="XM_067967113.1"/>
</dbReference>